<keyword evidence="1" id="KW-0812">Transmembrane</keyword>
<dbReference type="InterPro" id="IPR005625">
    <property type="entry name" value="PepSY-ass_TM"/>
</dbReference>
<proteinExistence type="predicted"/>
<evidence type="ECO:0000256" key="1">
    <source>
        <dbReference type="SAM" id="Phobius"/>
    </source>
</evidence>
<feature type="transmembrane region" description="Helical" evidence="1">
    <location>
        <begin position="158"/>
        <end position="179"/>
    </location>
</feature>
<dbReference type="Pfam" id="PF03929">
    <property type="entry name" value="PepSY_TM"/>
    <property type="match status" value="1"/>
</dbReference>
<reference evidence="3" key="1">
    <citation type="journal article" date="2019" name="Int. J. Syst. Evol. Microbiol.">
        <title>The Global Catalogue of Microorganisms (GCM) 10K type strain sequencing project: providing services to taxonomists for standard genome sequencing and annotation.</title>
        <authorList>
            <consortium name="The Broad Institute Genomics Platform"/>
            <consortium name="The Broad Institute Genome Sequencing Center for Infectious Disease"/>
            <person name="Wu L."/>
            <person name="Ma J."/>
        </authorList>
    </citation>
    <scope>NUCLEOTIDE SEQUENCE [LARGE SCALE GENOMIC DNA]</scope>
    <source>
        <strain evidence="3">KCTC 42423</strain>
    </source>
</reference>
<accession>A0ABW5NDB0</accession>
<keyword evidence="3" id="KW-1185">Reference proteome</keyword>
<evidence type="ECO:0000313" key="3">
    <source>
        <dbReference type="Proteomes" id="UP001597459"/>
    </source>
</evidence>
<sequence length="191" mass="22179">MTEQLRRKRHAKVLRFFRKVHRITGLFLFIFFLCISISGILLAWKKHSNGLILSDTYTGTSTDFKEWLPMETLQHYAYNTMKKTGLYNPSSTLKRIDVRIHKGIVKFVFSNYYGIQIDGATGAVLHIEKRYADLLEDIHDGSILDHWIGTDNGILKRVYATIMGGSLLVFCITGFWLWYGPKRMKKLKKTI</sequence>
<gene>
    <name evidence="2" type="ORF">ACFSTE_18545</name>
</gene>
<dbReference type="EMBL" id="JBHULX010000039">
    <property type="protein sequence ID" value="MFD2592844.1"/>
    <property type="molecule type" value="Genomic_DNA"/>
</dbReference>
<comment type="caution">
    <text evidence="2">The sequence shown here is derived from an EMBL/GenBank/DDBJ whole genome shotgun (WGS) entry which is preliminary data.</text>
</comment>
<protein>
    <submittedName>
        <fullName evidence="2">PepSY domain-containing protein</fullName>
    </submittedName>
</protein>
<dbReference type="RefSeq" id="WP_378254986.1">
    <property type="nucleotide sequence ID" value="NZ_JBHSJV010000001.1"/>
</dbReference>
<keyword evidence="1" id="KW-0472">Membrane</keyword>
<feature type="transmembrane region" description="Helical" evidence="1">
    <location>
        <begin position="20"/>
        <end position="44"/>
    </location>
</feature>
<dbReference type="Proteomes" id="UP001597459">
    <property type="component" value="Unassembled WGS sequence"/>
</dbReference>
<keyword evidence="1" id="KW-1133">Transmembrane helix</keyword>
<name>A0ABW5NDB0_9FLAO</name>
<evidence type="ECO:0000313" key="2">
    <source>
        <dbReference type="EMBL" id="MFD2592844.1"/>
    </source>
</evidence>
<organism evidence="2 3">
    <name type="scientific">Aquimarina hainanensis</name>
    <dbReference type="NCBI Taxonomy" id="1578017"/>
    <lineage>
        <taxon>Bacteria</taxon>
        <taxon>Pseudomonadati</taxon>
        <taxon>Bacteroidota</taxon>
        <taxon>Flavobacteriia</taxon>
        <taxon>Flavobacteriales</taxon>
        <taxon>Flavobacteriaceae</taxon>
        <taxon>Aquimarina</taxon>
    </lineage>
</organism>